<feature type="domain" description="Creatinase N-terminal" evidence="2">
    <location>
        <begin position="5"/>
        <end position="120"/>
    </location>
</feature>
<reference evidence="3" key="1">
    <citation type="submission" date="2022-08" db="EMBL/GenBank/DDBJ databases">
        <title>Alicyclobacillus dauci DSM2870, complete genome.</title>
        <authorList>
            <person name="Wang Q."/>
            <person name="Cai R."/>
            <person name="Wang Z."/>
        </authorList>
    </citation>
    <scope>NUCLEOTIDE SEQUENCE</scope>
    <source>
        <strain evidence="3">DSM 28700</strain>
    </source>
</reference>
<organism evidence="3 4">
    <name type="scientific">Alicyclobacillus dauci</name>
    <dbReference type="NCBI Taxonomy" id="1475485"/>
    <lineage>
        <taxon>Bacteria</taxon>
        <taxon>Bacillati</taxon>
        <taxon>Bacillota</taxon>
        <taxon>Bacilli</taxon>
        <taxon>Bacillales</taxon>
        <taxon>Alicyclobacillaceae</taxon>
        <taxon>Alicyclobacillus</taxon>
    </lineage>
</organism>
<proteinExistence type="predicted"/>
<dbReference type="PANTHER" id="PTHR46112:SF2">
    <property type="entry name" value="XAA-PRO AMINOPEPTIDASE P-RELATED"/>
    <property type="match status" value="1"/>
</dbReference>
<dbReference type="Pfam" id="PF01321">
    <property type="entry name" value="Creatinase_N"/>
    <property type="match status" value="1"/>
</dbReference>
<dbReference type="EMBL" id="CP104064">
    <property type="protein sequence ID" value="WAH38045.1"/>
    <property type="molecule type" value="Genomic_DNA"/>
</dbReference>
<dbReference type="InterPro" id="IPR029149">
    <property type="entry name" value="Creatin/AminoP/Spt16_N"/>
</dbReference>
<evidence type="ECO:0000259" key="1">
    <source>
        <dbReference type="Pfam" id="PF00557"/>
    </source>
</evidence>
<dbReference type="SUPFAM" id="SSF55920">
    <property type="entry name" value="Creatinase/aminopeptidase"/>
    <property type="match status" value="1"/>
</dbReference>
<protein>
    <submittedName>
        <fullName evidence="3">M24 family metallopeptidase</fullName>
    </submittedName>
</protein>
<accession>A0ABY6Z7P9</accession>
<keyword evidence="4" id="KW-1185">Reference proteome</keyword>
<dbReference type="InterPro" id="IPR036005">
    <property type="entry name" value="Creatinase/aminopeptidase-like"/>
</dbReference>
<dbReference type="CDD" id="cd01066">
    <property type="entry name" value="APP_MetAP"/>
    <property type="match status" value="1"/>
</dbReference>
<dbReference type="Proteomes" id="UP001164803">
    <property type="component" value="Chromosome"/>
</dbReference>
<gene>
    <name evidence="3" type="ORF">NZD86_06030</name>
</gene>
<dbReference type="PANTHER" id="PTHR46112">
    <property type="entry name" value="AMINOPEPTIDASE"/>
    <property type="match status" value="1"/>
</dbReference>
<dbReference type="SUPFAM" id="SSF53092">
    <property type="entry name" value="Creatinase/prolidase N-terminal domain"/>
    <property type="match status" value="1"/>
</dbReference>
<dbReference type="InterPro" id="IPR050659">
    <property type="entry name" value="Peptidase_M24B"/>
</dbReference>
<feature type="domain" description="Peptidase M24" evidence="1">
    <location>
        <begin position="133"/>
        <end position="319"/>
    </location>
</feature>
<dbReference type="Gene3D" id="3.40.350.10">
    <property type="entry name" value="Creatinase/prolidase N-terminal domain"/>
    <property type="match status" value="1"/>
</dbReference>
<dbReference type="Pfam" id="PF00557">
    <property type="entry name" value="Peptidase_M24"/>
    <property type="match status" value="1"/>
</dbReference>
<dbReference type="InterPro" id="IPR000994">
    <property type="entry name" value="Pept_M24"/>
</dbReference>
<name>A0ABY6Z7P9_9BACL</name>
<dbReference type="RefSeq" id="WP_268045591.1">
    <property type="nucleotide sequence ID" value="NZ_CP104064.1"/>
</dbReference>
<sequence>MERQLNSLRTSLRQAGLQGVIITEQPNLSWLYGGRFHVNLASTTGLLSVLVTHDTVECLVPSNEFQRLQDEEGLVADTFHVYDWYDTATLNKRLNDWMSTEGFILDSSWSKSFVRLRSQFDDSDLPFLKSMGRDVARAAEQVCRELSPNDTECAVAARLAAHCYNQGLDPIVVLVAGELRGLLYKHPLPTSNPIGRIVIVSLCARKRGVVMSVTRMVSFSAPSPAITRAYDAVVEIDSRMMASTRPGAPLRDIFETTKQAYGELGFPDEWKRHHQGGLAGYQSRELRLVPDLADEVQASQIYAWNPTIPGVKSEDTIWVGQTENEILTYTGDFPVRQLVVNGRTCLKAEILRR</sequence>
<evidence type="ECO:0000313" key="3">
    <source>
        <dbReference type="EMBL" id="WAH38045.1"/>
    </source>
</evidence>
<dbReference type="InterPro" id="IPR000587">
    <property type="entry name" value="Creatinase_N"/>
</dbReference>
<evidence type="ECO:0000259" key="2">
    <source>
        <dbReference type="Pfam" id="PF01321"/>
    </source>
</evidence>
<dbReference type="Gene3D" id="3.90.230.10">
    <property type="entry name" value="Creatinase/methionine aminopeptidase superfamily"/>
    <property type="match status" value="1"/>
</dbReference>
<evidence type="ECO:0000313" key="4">
    <source>
        <dbReference type="Proteomes" id="UP001164803"/>
    </source>
</evidence>